<dbReference type="EMBL" id="BLXT01001496">
    <property type="protein sequence ID" value="GFN86137.1"/>
    <property type="molecule type" value="Genomic_DNA"/>
</dbReference>
<sequence length="158" mass="16983">MLLYLIFHKRLEESQREINCYAGSSNDHERSSKPGSTVEPPYNQTALALGSRPSVRLGTTVESRTRDIWVSADIRTDSLSTGPPKPPKQTKSKGILELNIRNAMISAAVTKTGLYVLSSIPFSKSCCLGGLGGTGGRKPALRSANTLLSWVRAPPAAT</sequence>
<dbReference type="Proteomes" id="UP000735302">
    <property type="component" value="Unassembled WGS sequence"/>
</dbReference>
<protein>
    <submittedName>
        <fullName evidence="2">Uncharacterized protein</fullName>
    </submittedName>
</protein>
<feature type="region of interest" description="Disordered" evidence="1">
    <location>
        <begin position="22"/>
        <end position="45"/>
    </location>
</feature>
<gene>
    <name evidence="2" type="ORF">PoB_001264300</name>
</gene>
<accession>A0AAV3YV79</accession>
<organism evidence="2 3">
    <name type="scientific">Plakobranchus ocellatus</name>
    <dbReference type="NCBI Taxonomy" id="259542"/>
    <lineage>
        <taxon>Eukaryota</taxon>
        <taxon>Metazoa</taxon>
        <taxon>Spiralia</taxon>
        <taxon>Lophotrochozoa</taxon>
        <taxon>Mollusca</taxon>
        <taxon>Gastropoda</taxon>
        <taxon>Heterobranchia</taxon>
        <taxon>Euthyneura</taxon>
        <taxon>Panpulmonata</taxon>
        <taxon>Sacoglossa</taxon>
        <taxon>Placobranchoidea</taxon>
        <taxon>Plakobranchidae</taxon>
        <taxon>Plakobranchus</taxon>
    </lineage>
</organism>
<keyword evidence="3" id="KW-1185">Reference proteome</keyword>
<comment type="caution">
    <text evidence="2">The sequence shown here is derived from an EMBL/GenBank/DDBJ whole genome shotgun (WGS) entry which is preliminary data.</text>
</comment>
<evidence type="ECO:0000313" key="2">
    <source>
        <dbReference type="EMBL" id="GFN86137.1"/>
    </source>
</evidence>
<name>A0AAV3YV79_9GAST</name>
<dbReference type="AlphaFoldDB" id="A0AAV3YV79"/>
<evidence type="ECO:0000313" key="3">
    <source>
        <dbReference type="Proteomes" id="UP000735302"/>
    </source>
</evidence>
<evidence type="ECO:0000256" key="1">
    <source>
        <dbReference type="SAM" id="MobiDB-lite"/>
    </source>
</evidence>
<proteinExistence type="predicted"/>
<reference evidence="2 3" key="1">
    <citation type="journal article" date="2021" name="Elife">
        <title>Chloroplast acquisition without the gene transfer in kleptoplastic sea slugs, Plakobranchus ocellatus.</title>
        <authorList>
            <person name="Maeda T."/>
            <person name="Takahashi S."/>
            <person name="Yoshida T."/>
            <person name="Shimamura S."/>
            <person name="Takaki Y."/>
            <person name="Nagai Y."/>
            <person name="Toyoda A."/>
            <person name="Suzuki Y."/>
            <person name="Arimoto A."/>
            <person name="Ishii H."/>
            <person name="Satoh N."/>
            <person name="Nishiyama T."/>
            <person name="Hasebe M."/>
            <person name="Maruyama T."/>
            <person name="Minagawa J."/>
            <person name="Obokata J."/>
            <person name="Shigenobu S."/>
        </authorList>
    </citation>
    <scope>NUCLEOTIDE SEQUENCE [LARGE SCALE GENOMIC DNA]</scope>
</reference>